<evidence type="ECO:0008006" key="5">
    <source>
        <dbReference type="Google" id="ProtNLM"/>
    </source>
</evidence>
<gene>
    <name evidence="3" type="ORF">LY79DRAFT_542427</name>
</gene>
<organism evidence="3 4">
    <name type="scientific">Colletotrichum navitas</name>
    <dbReference type="NCBI Taxonomy" id="681940"/>
    <lineage>
        <taxon>Eukaryota</taxon>
        <taxon>Fungi</taxon>
        <taxon>Dikarya</taxon>
        <taxon>Ascomycota</taxon>
        <taxon>Pezizomycotina</taxon>
        <taxon>Sordariomycetes</taxon>
        <taxon>Hypocreomycetidae</taxon>
        <taxon>Glomerellales</taxon>
        <taxon>Glomerellaceae</taxon>
        <taxon>Colletotrichum</taxon>
        <taxon>Colletotrichum graminicola species complex</taxon>
    </lineage>
</organism>
<feature type="signal peptide" evidence="2">
    <location>
        <begin position="1"/>
        <end position="24"/>
    </location>
</feature>
<dbReference type="AlphaFoldDB" id="A0AAD8V8R9"/>
<reference evidence="3" key="1">
    <citation type="submission" date="2021-06" db="EMBL/GenBank/DDBJ databases">
        <title>Comparative genomics, transcriptomics and evolutionary studies reveal genomic signatures of adaptation to plant cell wall in hemibiotrophic fungi.</title>
        <authorList>
            <consortium name="DOE Joint Genome Institute"/>
            <person name="Baroncelli R."/>
            <person name="Diaz J.F."/>
            <person name="Benocci T."/>
            <person name="Peng M."/>
            <person name="Battaglia E."/>
            <person name="Haridas S."/>
            <person name="Andreopoulos W."/>
            <person name="Labutti K."/>
            <person name="Pangilinan J."/>
            <person name="Floch G.L."/>
            <person name="Makela M.R."/>
            <person name="Henrissat B."/>
            <person name="Grigoriev I.V."/>
            <person name="Crouch J.A."/>
            <person name="De Vries R.P."/>
            <person name="Sukno S.A."/>
            <person name="Thon M.R."/>
        </authorList>
    </citation>
    <scope>NUCLEOTIDE SEQUENCE</scope>
    <source>
        <strain evidence="3">CBS 125086</strain>
    </source>
</reference>
<dbReference type="RefSeq" id="XP_060417998.1">
    <property type="nucleotide sequence ID" value="XM_060557000.1"/>
</dbReference>
<proteinExistence type="predicted"/>
<evidence type="ECO:0000313" key="3">
    <source>
        <dbReference type="EMBL" id="KAK1597184.1"/>
    </source>
</evidence>
<evidence type="ECO:0000313" key="4">
    <source>
        <dbReference type="Proteomes" id="UP001230504"/>
    </source>
</evidence>
<keyword evidence="2" id="KW-0732">Signal</keyword>
<accession>A0AAD8V8R9</accession>
<feature type="chain" id="PRO_5041932873" description="Secreted protein" evidence="2">
    <location>
        <begin position="25"/>
        <end position="89"/>
    </location>
</feature>
<evidence type="ECO:0000256" key="1">
    <source>
        <dbReference type="SAM" id="MobiDB-lite"/>
    </source>
</evidence>
<dbReference type="Proteomes" id="UP001230504">
    <property type="component" value="Unassembled WGS sequence"/>
</dbReference>
<protein>
    <recommendedName>
        <fullName evidence="5">Secreted protein</fullName>
    </recommendedName>
</protein>
<evidence type="ECO:0000256" key="2">
    <source>
        <dbReference type="SAM" id="SignalP"/>
    </source>
</evidence>
<dbReference type="GeneID" id="85441240"/>
<dbReference type="EMBL" id="JAHLJV010000009">
    <property type="protein sequence ID" value="KAK1597184.1"/>
    <property type="molecule type" value="Genomic_DNA"/>
</dbReference>
<feature type="region of interest" description="Disordered" evidence="1">
    <location>
        <begin position="67"/>
        <end position="89"/>
    </location>
</feature>
<name>A0AAD8V8R9_9PEZI</name>
<feature type="compositionally biased region" description="Polar residues" evidence="1">
    <location>
        <begin position="67"/>
        <end position="79"/>
    </location>
</feature>
<sequence>MRCRLVIVHLVLVSSLCWISEREAQAFAWTDLTGSVGRIRLHRRSCSLSVESTSTWHGILASRTADQSIHITESSPNKSASRRDGELGQ</sequence>
<keyword evidence="4" id="KW-1185">Reference proteome</keyword>
<comment type="caution">
    <text evidence="3">The sequence shown here is derived from an EMBL/GenBank/DDBJ whole genome shotgun (WGS) entry which is preliminary data.</text>
</comment>